<feature type="transmembrane region" description="Helical" evidence="4">
    <location>
        <begin position="104"/>
        <end position="135"/>
    </location>
</feature>
<evidence type="ECO:0000256" key="4">
    <source>
        <dbReference type="RuleBase" id="RU367022"/>
    </source>
</evidence>
<comment type="caution">
    <text evidence="5">The sequence shown here is derived from an EMBL/GenBank/DDBJ whole genome shotgun (WGS) entry which is preliminary data.</text>
</comment>
<dbReference type="Pfam" id="PF04145">
    <property type="entry name" value="Ctr"/>
    <property type="match status" value="1"/>
</dbReference>
<evidence type="ECO:0000256" key="1">
    <source>
        <dbReference type="ARBA" id="ARBA00022692"/>
    </source>
</evidence>
<gene>
    <name evidence="5" type="ORF">BaRGS_00021344</name>
</gene>
<evidence type="ECO:0000256" key="2">
    <source>
        <dbReference type="ARBA" id="ARBA00022989"/>
    </source>
</evidence>
<evidence type="ECO:0000313" key="5">
    <source>
        <dbReference type="EMBL" id="KAK7487382.1"/>
    </source>
</evidence>
<keyword evidence="3 4" id="KW-0472">Membrane</keyword>
<dbReference type="GO" id="GO:0016020">
    <property type="term" value="C:membrane"/>
    <property type="evidence" value="ECO:0007669"/>
    <property type="project" value="UniProtKB-SubCell"/>
</dbReference>
<dbReference type="GO" id="GO:0005375">
    <property type="term" value="F:copper ion transmembrane transporter activity"/>
    <property type="evidence" value="ECO:0007669"/>
    <property type="project" value="UniProtKB-UniRule"/>
</dbReference>
<dbReference type="EMBL" id="JACVVK020000165">
    <property type="protein sequence ID" value="KAK7487382.1"/>
    <property type="molecule type" value="Genomic_DNA"/>
</dbReference>
<keyword evidence="2 4" id="KW-1133">Transmembrane helix</keyword>
<keyword evidence="1 4" id="KW-0812">Transmembrane</keyword>
<proteinExistence type="inferred from homology"/>
<keyword evidence="4" id="KW-0406">Ion transport</keyword>
<sequence length="150" mass="17222">MFFHTGVMEYILFEQLLTENTKGIVCACLVVFVLAVLYEGLKFFREYLLRQATVRQNMNRYTVSTVFSSNNKSDMVTVEQPGIGRRMLTGSHGLQTVLHMLQVFISYCLMLIFMTYNVWLCLSIILGAGVGYFIFGWQRAVAVDINEHCH</sequence>
<feature type="transmembrane region" description="Helical" evidence="4">
    <location>
        <begin position="20"/>
        <end position="41"/>
    </location>
</feature>
<protein>
    <recommendedName>
        <fullName evidence="4">Copper transport protein</fullName>
    </recommendedName>
</protein>
<dbReference type="Proteomes" id="UP001519460">
    <property type="component" value="Unassembled WGS sequence"/>
</dbReference>
<dbReference type="InterPro" id="IPR007274">
    <property type="entry name" value="Cop_transporter"/>
</dbReference>
<evidence type="ECO:0000313" key="6">
    <source>
        <dbReference type="Proteomes" id="UP001519460"/>
    </source>
</evidence>
<reference evidence="5 6" key="1">
    <citation type="journal article" date="2023" name="Sci. Data">
        <title>Genome assembly of the Korean intertidal mud-creeper Batillaria attramentaria.</title>
        <authorList>
            <person name="Patra A.K."/>
            <person name="Ho P.T."/>
            <person name="Jun S."/>
            <person name="Lee S.J."/>
            <person name="Kim Y."/>
            <person name="Won Y.J."/>
        </authorList>
    </citation>
    <scope>NUCLEOTIDE SEQUENCE [LARGE SCALE GENOMIC DNA]</scope>
    <source>
        <strain evidence="5">Wonlab-2016</strain>
    </source>
</reference>
<keyword evidence="4" id="KW-0187">Copper transport</keyword>
<organism evidence="5 6">
    <name type="scientific">Batillaria attramentaria</name>
    <dbReference type="NCBI Taxonomy" id="370345"/>
    <lineage>
        <taxon>Eukaryota</taxon>
        <taxon>Metazoa</taxon>
        <taxon>Spiralia</taxon>
        <taxon>Lophotrochozoa</taxon>
        <taxon>Mollusca</taxon>
        <taxon>Gastropoda</taxon>
        <taxon>Caenogastropoda</taxon>
        <taxon>Sorbeoconcha</taxon>
        <taxon>Cerithioidea</taxon>
        <taxon>Batillariidae</taxon>
        <taxon>Batillaria</taxon>
    </lineage>
</organism>
<evidence type="ECO:0000256" key="3">
    <source>
        <dbReference type="ARBA" id="ARBA00023136"/>
    </source>
</evidence>
<keyword evidence="4" id="KW-0813">Transport</keyword>
<dbReference type="AlphaFoldDB" id="A0ABD0KJY0"/>
<comment type="subcellular location">
    <subcellularLocation>
        <location evidence="4">Membrane</location>
        <topology evidence="4">Multi-pass membrane protein</topology>
    </subcellularLocation>
</comment>
<comment type="similarity">
    <text evidence="4">Belongs to the copper transporter (Ctr) (TC 1.A.56) family. SLC31A subfamily.</text>
</comment>
<name>A0ABD0KJY0_9CAEN</name>
<keyword evidence="4" id="KW-0186">Copper</keyword>
<dbReference type="PANTHER" id="PTHR12483:SF115">
    <property type="entry name" value="COPPER TRANSPORT PROTEIN"/>
    <property type="match status" value="1"/>
</dbReference>
<keyword evidence="6" id="KW-1185">Reference proteome</keyword>
<dbReference type="PANTHER" id="PTHR12483">
    <property type="entry name" value="SOLUTE CARRIER FAMILY 31 COPPER TRANSPORTERS"/>
    <property type="match status" value="1"/>
</dbReference>
<accession>A0ABD0KJY0</accession>